<dbReference type="PROSITE" id="PS50056">
    <property type="entry name" value="TYR_PHOSPHATASE_2"/>
    <property type="match status" value="1"/>
</dbReference>
<comment type="similarity">
    <text evidence="1">Belongs to the protein-tyrosine phosphatase family.</text>
</comment>
<proteinExistence type="inferred from homology"/>
<feature type="chain" id="PRO_5046125088" evidence="2">
    <location>
        <begin position="20"/>
        <end position="295"/>
    </location>
</feature>
<dbReference type="SUPFAM" id="SSF52799">
    <property type="entry name" value="(Phosphotyrosine protein) phosphatases II"/>
    <property type="match status" value="1"/>
</dbReference>
<reference evidence="5" key="1">
    <citation type="journal article" date="2019" name="Int. J. Syst. Evol. Microbiol.">
        <title>The Global Catalogue of Microorganisms (GCM) 10K type strain sequencing project: providing services to taxonomists for standard genome sequencing and annotation.</title>
        <authorList>
            <consortium name="The Broad Institute Genomics Platform"/>
            <consortium name="The Broad Institute Genome Sequencing Center for Infectious Disease"/>
            <person name="Wu L."/>
            <person name="Ma J."/>
        </authorList>
    </citation>
    <scope>NUCLEOTIDE SEQUENCE [LARGE SCALE GENOMIC DNA]</scope>
    <source>
        <strain evidence="5">CCUG 49679</strain>
    </source>
</reference>
<dbReference type="InterPro" id="IPR026893">
    <property type="entry name" value="Tyr/Ser_Pase_IphP-type"/>
</dbReference>
<dbReference type="RefSeq" id="WP_379789747.1">
    <property type="nucleotide sequence ID" value="NZ_JBHSQB010000003.1"/>
</dbReference>
<evidence type="ECO:0000259" key="3">
    <source>
        <dbReference type="PROSITE" id="PS50056"/>
    </source>
</evidence>
<dbReference type="InterPro" id="IPR029021">
    <property type="entry name" value="Prot-tyrosine_phosphatase-like"/>
</dbReference>
<keyword evidence="2" id="KW-0732">Signal</keyword>
<comment type="caution">
    <text evidence="4">The sequence shown here is derived from an EMBL/GenBank/DDBJ whole genome shotgun (WGS) entry which is preliminary data.</text>
</comment>
<evidence type="ECO:0000313" key="5">
    <source>
        <dbReference type="Proteomes" id="UP001596287"/>
    </source>
</evidence>
<dbReference type="Proteomes" id="UP001596287">
    <property type="component" value="Unassembled WGS sequence"/>
</dbReference>
<dbReference type="PROSITE" id="PS51257">
    <property type="entry name" value="PROKAR_LIPOPROTEIN"/>
    <property type="match status" value="1"/>
</dbReference>
<dbReference type="InterPro" id="IPR000387">
    <property type="entry name" value="Tyr_Pase_dom"/>
</dbReference>
<evidence type="ECO:0000256" key="1">
    <source>
        <dbReference type="ARBA" id="ARBA00009580"/>
    </source>
</evidence>
<dbReference type="PANTHER" id="PTHR31126">
    <property type="entry name" value="TYROSINE-PROTEIN PHOSPHATASE"/>
    <property type="match status" value="1"/>
</dbReference>
<name>A0ABW1PIV8_9FLAO</name>
<sequence length="295" mass="33829">MKIKIVSFVIILFLFTSCATNFPSSFDKKSLVENAVNSEKRFVKLKKTTNFRDVGGISTIEGKTIKWGKIYRSDNLSKLKEKEFTKFKSLKIETVIDLRTEAETSEKEDNLPTETAYISIPIVSDQGDLMGQMKEKVLRGEVSEEESKELMREFYSKAITENIPLLRASIQKIIGSENAILYHCSAGKDRTGIVTALLLSLANVDRATIVNEYLLSNYYRKSKIKSTIRKAKFLKIIRPKINTNVILNFMSVDEIYINTMFEIIDNKYGGMDSFITNELKIDDKMRKNFIEKITF</sequence>
<dbReference type="Pfam" id="PF13350">
    <property type="entry name" value="Y_phosphatase3"/>
    <property type="match status" value="1"/>
</dbReference>
<organism evidence="4 5">
    <name type="scientific">Flavobacterium qiangtangense</name>
    <dbReference type="NCBI Taxonomy" id="1442595"/>
    <lineage>
        <taxon>Bacteria</taxon>
        <taxon>Pseudomonadati</taxon>
        <taxon>Bacteroidota</taxon>
        <taxon>Flavobacteriia</taxon>
        <taxon>Flavobacteriales</taxon>
        <taxon>Flavobacteriaceae</taxon>
        <taxon>Flavobacterium</taxon>
    </lineage>
</organism>
<protein>
    <submittedName>
        <fullName evidence="4">Tyrosine-protein phosphatase</fullName>
    </submittedName>
</protein>
<feature type="signal peptide" evidence="2">
    <location>
        <begin position="1"/>
        <end position="19"/>
    </location>
</feature>
<dbReference type="PANTHER" id="PTHR31126:SF1">
    <property type="entry name" value="TYROSINE SPECIFIC PROTEIN PHOSPHATASES DOMAIN-CONTAINING PROTEIN"/>
    <property type="match status" value="1"/>
</dbReference>
<feature type="domain" description="Tyrosine specific protein phosphatases" evidence="3">
    <location>
        <begin position="175"/>
        <end position="234"/>
    </location>
</feature>
<evidence type="ECO:0000313" key="4">
    <source>
        <dbReference type="EMBL" id="MFC6095144.1"/>
    </source>
</evidence>
<dbReference type="Gene3D" id="3.90.190.10">
    <property type="entry name" value="Protein tyrosine phosphatase superfamily"/>
    <property type="match status" value="1"/>
</dbReference>
<dbReference type="EMBL" id="JBHSQB010000003">
    <property type="protein sequence ID" value="MFC6095144.1"/>
    <property type="molecule type" value="Genomic_DNA"/>
</dbReference>
<evidence type="ECO:0000256" key="2">
    <source>
        <dbReference type="SAM" id="SignalP"/>
    </source>
</evidence>
<keyword evidence="5" id="KW-1185">Reference proteome</keyword>
<gene>
    <name evidence="4" type="ORF">ACFPVY_00675</name>
</gene>
<accession>A0ABW1PIV8</accession>